<keyword evidence="1" id="KW-0812">Transmembrane</keyword>
<accession>A0A1W1I0C9</accession>
<keyword evidence="1" id="KW-1133">Transmembrane helix</keyword>
<evidence type="ECO:0000313" key="2">
    <source>
        <dbReference type="EMBL" id="SLM46458.1"/>
    </source>
</evidence>
<dbReference type="Proteomes" id="UP000192042">
    <property type="component" value="Chromosome I"/>
</dbReference>
<dbReference type="AlphaFoldDB" id="A0A1W1I0C9"/>
<dbReference type="EMBL" id="LT828648">
    <property type="protein sequence ID" value="SLM46458.1"/>
    <property type="molecule type" value="Genomic_DNA"/>
</dbReference>
<reference evidence="2 3" key="1">
    <citation type="submission" date="2017-03" db="EMBL/GenBank/DDBJ databases">
        <authorList>
            <person name="Afonso C.L."/>
            <person name="Miller P.J."/>
            <person name="Scott M.A."/>
            <person name="Spackman E."/>
            <person name="Goraichik I."/>
            <person name="Dimitrov K.M."/>
            <person name="Suarez D.L."/>
            <person name="Swayne D.E."/>
        </authorList>
    </citation>
    <scope>NUCLEOTIDE SEQUENCE [LARGE SCALE GENOMIC DNA]</scope>
    <source>
        <strain evidence="2">Genome sequencing of Nitrospira japonica strain NJ11</strain>
    </source>
</reference>
<dbReference type="KEGG" id="nja:NSJP_0286"/>
<keyword evidence="1" id="KW-0472">Membrane</keyword>
<dbReference type="STRING" id="1325564.NSJP_0286"/>
<proteinExistence type="predicted"/>
<sequence>MIRHDWLRTFCTGFTDPLQRERERIRTEMAGIWGLLGLLMKQRNGAWWATEERRRLGLELRRVVALCPYLLALLAPGSFVLLPVVAWWLDRRRQSRCVNHVQPARPLTMSR</sequence>
<keyword evidence="3" id="KW-1185">Reference proteome</keyword>
<evidence type="ECO:0000256" key="1">
    <source>
        <dbReference type="SAM" id="Phobius"/>
    </source>
</evidence>
<protein>
    <submittedName>
        <fullName evidence="2">Uncharacterized protein</fullName>
    </submittedName>
</protein>
<feature type="transmembrane region" description="Helical" evidence="1">
    <location>
        <begin position="63"/>
        <end position="89"/>
    </location>
</feature>
<name>A0A1W1I0C9_9BACT</name>
<evidence type="ECO:0000313" key="3">
    <source>
        <dbReference type="Proteomes" id="UP000192042"/>
    </source>
</evidence>
<organism evidence="2 3">
    <name type="scientific">Nitrospira japonica</name>
    <dbReference type="NCBI Taxonomy" id="1325564"/>
    <lineage>
        <taxon>Bacteria</taxon>
        <taxon>Pseudomonadati</taxon>
        <taxon>Nitrospirota</taxon>
        <taxon>Nitrospiria</taxon>
        <taxon>Nitrospirales</taxon>
        <taxon>Nitrospiraceae</taxon>
        <taxon>Nitrospira</taxon>
    </lineage>
</organism>
<gene>
    <name evidence="2" type="ORF">NSJP_0286</name>
</gene>